<evidence type="ECO:0000256" key="3">
    <source>
        <dbReference type="RuleBase" id="RU362118"/>
    </source>
</evidence>
<dbReference type="AlphaFoldDB" id="A0A0C9VH99"/>
<sequence length="119" mass="13125">MGGSLLMRRKKGTSGRAKAISLSVGWYRLGSEGLVDDGATERLLTRTRLFTLAESLVGVESLAELPEKMTHGSIPPAERLAPGIRPCPLKRRCRRCRRLDCERGAGVVVGRQCVEKRQH</sequence>
<evidence type="ECO:0000256" key="1">
    <source>
        <dbReference type="ARBA" id="ARBA00001933"/>
    </source>
</evidence>
<protein>
    <submittedName>
        <fullName evidence="4">Uncharacterized protein</fullName>
    </submittedName>
</protein>
<gene>
    <name evidence="4" type="ORF">M422DRAFT_256220</name>
</gene>
<proteinExistence type="inferred from homology"/>
<dbReference type="GO" id="GO:0030170">
    <property type="term" value="F:pyridoxal phosphate binding"/>
    <property type="evidence" value="ECO:0007669"/>
    <property type="project" value="InterPro"/>
</dbReference>
<name>A0A0C9VH99_SPHS4</name>
<reference evidence="4 5" key="1">
    <citation type="submission" date="2014-06" db="EMBL/GenBank/DDBJ databases">
        <title>Evolutionary Origins and Diversification of the Mycorrhizal Mutualists.</title>
        <authorList>
            <consortium name="DOE Joint Genome Institute"/>
            <consortium name="Mycorrhizal Genomics Consortium"/>
            <person name="Kohler A."/>
            <person name="Kuo A."/>
            <person name="Nagy L.G."/>
            <person name="Floudas D."/>
            <person name="Copeland A."/>
            <person name="Barry K.W."/>
            <person name="Cichocki N."/>
            <person name="Veneault-Fourrey C."/>
            <person name="LaButti K."/>
            <person name="Lindquist E.A."/>
            <person name="Lipzen A."/>
            <person name="Lundell T."/>
            <person name="Morin E."/>
            <person name="Murat C."/>
            <person name="Riley R."/>
            <person name="Ohm R."/>
            <person name="Sun H."/>
            <person name="Tunlid A."/>
            <person name="Henrissat B."/>
            <person name="Grigoriev I.V."/>
            <person name="Hibbett D.S."/>
            <person name="Martin F."/>
        </authorList>
    </citation>
    <scope>NUCLEOTIDE SEQUENCE [LARGE SCALE GENOMIC DNA]</scope>
    <source>
        <strain evidence="4 5">SS14</strain>
    </source>
</reference>
<organism evidence="4 5">
    <name type="scientific">Sphaerobolus stellatus (strain SS14)</name>
    <dbReference type="NCBI Taxonomy" id="990650"/>
    <lineage>
        <taxon>Eukaryota</taxon>
        <taxon>Fungi</taxon>
        <taxon>Dikarya</taxon>
        <taxon>Basidiomycota</taxon>
        <taxon>Agaricomycotina</taxon>
        <taxon>Agaricomycetes</taxon>
        <taxon>Phallomycetidae</taxon>
        <taxon>Geastrales</taxon>
        <taxon>Sphaerobolaceae</taxon>
        <taxon>Sphaerobolus</taxon>
    </lineage>
</organism>
<keyword evidence="5" id="KW-1185">Reference proteome</keyword>
<evidence type="ECO:0000313" key="5">
    <source>
        <dbReference type="Proteomes" id="UP000054279"/>
    </source>
</evidence>
<dbReference type="HOGENOM" id="CLU_167043_0_0_1"/>
<dbReference type="EMBL" id="KN837141">
    <property type="protein sequence ID" value="KIJ40797.1"/>
    <property type="molecule type" value="Genomic_DNA"/>
</dbReference>
<evidence type="ECO:0000256" key="2">
    <source>
        <dbReference type="ARBA" id="ARBA00022898"/>
    </source>
</evidence>
<comment type="cofactor">
    <cofactor evidence="1 3">
        <name>pyridoxal 5'-phosphate</name>
        <dbReference type="ChEBI" id="CHEBI:597326"/>
    </cofactor>
</comment>
<dbReference type="Gene3D" id="3.90.1150.10">
    <property type="entry name" value="Aspartate Aminotransferase, domain 1"/>
    <property type="match status" value="1"/>
</dbReference>
<dbReference type="Proteomes" id="UP000054279">
    <property type="component" value="Unassembled WGS sequence"/>
</dbReference>
<dbReference type="InterPro" id="IPR015422">
    <property type="entry name" value="PyrdxlP-dep_Trfase_small"/>
</dbReference>
<dbReference type="OrthoDB" id="3512640at2759"/>
<dbReference type="Pfam" id="PF01053">
    <property type="entry name" value="Cys_Met_Meta_PP"/>
    <property type="match status" value="1"/>
</dbReference>
<evidence type="ECO:0000313" key="4">
    <source>
        <dbReference type="EMBL" id="KIJ40797.1"/>
    </source>
</evidence>
<comment type="similarity">
    <text evidence="3">Belongs to the trans-sulfuration enzymes family.</text>
</comment>
<dbReference type="InterPro" id="IPR000277">
    <property type="entry name" value="Cys/Met-Metab_PyrdxlP-dep_enz"/>
</dbReference>
<dbReference type="GO" id="GO:0019346">
    <property type="term" value="P:transsulfuration"/>
    <property type="evidence" value="ECO:0007669"/>
    <property type="project" value="InterPro"/>
</dbReference>
<keyword evidence="2 3" id="KW-0663">Pyridoxal phosphate</keyword>
<accession>A0A0C9VH99</accession>